<gene>
    <name evidence="3" type="ORF">NTJ_06463</name>
</gene>
<evidence type="ECO:0000256" key="1">
    <source>
        <dbReference type="SAM" id="Coils"/>
    </source>
</evidence>
<feature type="compositionally biased region" description="Basic and acidic residues" evidence="2">
    <location>
        <begin position="186"/>
        <end position="200"/>
    </location>
</feature>
<dbReference type="Proteomes" id="UP001307889">
    <property type="component" value="Chromosome 4"/>
</dbReference>
<reference evidence="3 4" key="1">
    <citation type="submission" date="2023-09" db="EMBL/GenBank/DDBJ databases">
        <title>Nesidiocoris tenuis whole genome shotgun sequence.</title>
        <authorList>
            <person name="Shibata T."/>
            <person name="Shimoda M."/>
            <person name="Kobayashi T."/>
            <person name="Uehara T."/>
        </authorList>
    </citation>
    <scope>NUCLEOTIDE SEQUENCE [LARGE SCALE GENOMIC DNA]</scope>
    <source>
        <strain evidence="3 4">Japan</strain>
    </source>
</reference>
<feature type="compositionally biased region" description="Polar residues" evidence="2">
    <location>
        <begin position="23"/>
        <end position="38"/>
    </location>
</feature>
<sequence length="544" mass="62210">MSHRTDSKIGSVSKSVSRRSVSQTCKENASSRTSMRSQSIQELPVLVPIQLMARLTPEKKLSSFQSRQALSKEIIERLKYPGLEIERQRLTAGLNKLNESLPKISSWQNIESNSMTSTDANGSSNRQSRKSEERKLSSPKKLTGFQSGTPKSGKRLVRTSTKGARSNRITHDTKATSGAEMQEGETNLKKSKESKSSDTKKPHRKSKAKSISGRLPAKNEGKQSPKRDQRKSKSPTSEKPKKSSATKRSVAEKGRRSMRKSRENKSPDKAEVGQKSKRGSRRKSDRKSTSRERSPKKKRKGPPRPSDAKSTKSKKKSRASQASSKQKKGSGDKNAKKGKKVKEKVVKLNRKAIYKDLRNIEKTIAGENQKRQKLQWDKDKLYFYWNCAVGKLLEMNKTNSNLKKKLEKLNLEVKHALPGEYWKKMHQARLSREEKLQAKNEEFAAMIVQLRDAQKAKADSLFKAIQTEVNDTYLVGQRYLSDVIGIRKEYTENLTATLFEAREKMRVLEIEMNCKYAPILEEFEEEMKKMRNQVPKERQERYWD</sequence>
<feature type="compositionally biased region" description="Basic residues" evidence="2">
    <location>
        <begin position="275"/>
        <end position="285"/>
    </location>
</feature>
<feature type="region of interest" description="Disordered" evidence="2">
    <location>
        <begin position="1"/>
        <end position="38"/>
    </location>
</feature>
<name>A0ABN7AN45_9HEMI</name>
<feature type="compositionally biased region" description="Basic and acidic residues" evidence="2">
    <location>
        <begin position="249"/>
        <end position="274"/>
    </location>
</feature>
<evidence type="ECO:0000256" key="2">
    <source>
        <dbReference type="SAM" id="MobiDB-lite"/>
    </source>
</evidence>
<proteinExistence type="predicted"/>
<keyword evidence="1" id="KW-0175">Coiled coil</keyword>
<dbReference type="EMBL" id="AP028912">
    <property type="protein sequence ID" value="BES93654.1"/>
    <property type="molecule type" value="Genomic_DNA"/>
</dbReference>
<feature type="compositionally biased region" description="Polar residues" evidence="2">
    <location>
        <begin position="108"/>
        <end position="126"/>
    </location>
</feature>
<feature type="compositionally biased region" description="Basic and acidic residues" evidence="2">
    <location>
        <begin position="217"/>
        <end position="227"/>
    </location>
</feature>
<evidence type="ECO:0000313" key="3">
    <source>
        <dbReference type="EMBL" id="BES93654.1"/>
    </source>
</evidence>
<organism evidence="3 4">
    <name type="scientific">Nesidiocoris tenuis</name>
    <dbReference type="NCBI Taxonomy" id="355587"/>
    <lineage>
        <taxon>Eukaryota</taxon>
        <taxon>Metazoa</taxon>
        <taxon>Ecdysozoa</taxon>
        <taxon>Arthropoda</taxon>
        <taxon>Hexapoda</taxon>
        <taxon>Insecta</taxon>
        <taxon>Pterygota</taxon>
        <taxon>Neoptera</taxon>
        <taxon>Paraneoptera</taxon>
        <taxon>Hemiptera</taxon>
        <taxon>Heteroptera</taxon>
        <taxon>Panheteroptera</taxon>
        <taxon>Cimicomorpha</taxon>
        <taxon>Miridae</taxon>
        <taxon>Dicyphina</taxon>
        <taxon>Nesidiocoris</taxon>
    </lineage>
</organism>
<keyword evidence="4" id="KW-1185">Reference proteome</keyword>
<accession>A0ABN7AN45</accession>
<feature type="region of interest" description="Disordered" evidence="2">
    <location>
        <begin position="108"/>
        <end position="343"/>
    </location>
</feature>
<protein>
    <submittedName>
        <fullName evidence="3">Uncharacterized protein</fullName>
    </submittedName>
</protein>
<evidence type="ECO:0000313" key="4">
    <source>
        <dbReference type="Proteomes" id="UP001307889"/>
    </source>
</evidence>
<feature type="coiled-coil region" evidence="1">
    <location>
        <begin position="357"/>
        <end position="453"/>
    </location>
</feature>
<feature type="compositionally biased region" description="Low complexity" evidence="2">
    <location>
        <begin position="11"/>
        <end position="22"/>
    </location>
</feature>